<feature type="non-terminal residue" evidence="4">
    <location>
        <position position="108"/>
    </location>
</feature>
<evidence type="ECO:0000313" key="4">
    <source>
        <dbReference type="EMBL" id="OCL05019.1"/>
    </source>
</evidence>
<dbReference type="Gene3D" id="3.40.50.720">
    <property type="entry name" value="NAD(P)-binding Rossmann-like Domain"/>
    <property type="match status" value="1"/>
</dbReference>
<dbReference type="InterPro" id="IPR036291">
    <property type="entry name" value="NAD(P)-bd_dom_sf"/>
</dbReference>
<keyword evidence="5" id="KW-1185">Reference proteome</keyword>
<keyword evidence="3" id="KW-0496">Mitochondrion</keyword>
<keyword evidence="3" id="KW-0472">Membrane</keyword>
<dbReference type="GO" id="GO:0005741">
    <property type="term" value="C:mitochondrial outer membrane"/>
    <property type="evidence" value="ECO:0007669"/>
    <property type="project" value="UniProtKB-SubCell"/>
</dbReference>
<comment type="subcellular location">
    <subcellularLocation>
        <location evidence="1">Mitochondrion outer membrane</location>
        <topology evidence="1">Peripheral membrane protein</topology>
    </subcellularLocation>
</comment>
<dbReference type="PANTHER" id="PTHR14097">
    <property type="entry name" value="OXIDOREDUCTASE HTATIP2"/>
    <property type="match status" value="1"/>
</dbReference>
<dbReference type="EMBL" id="KV750390">
    <property type="protein sequence ID" value="OCL05019.1"/>
    <property type="molecule type" value="Genomic_DNA"/>
</dbReference>
<organism evidence="4 5">
    <name type="scientific">Glonium stellatum</name>
    <dbReference type="NCBI Taxonomy" id="574774"/>
    <lineage>
        <taxon>Eukaryota</taxon>
        <taxon>Fungi</taxon>
        <taxon>Dikarya</taxon>
        <taxon>Ascomycota</taxon>
        <taxon>Pezizomycotina</taxon>
        <taxon>Dothideomycetes</taxon>
        <taxon>Pleosporomycetidae</taxon>
        <taxon>Gloniales</taxon>
        <taxon>Gloniaceae</taxon>
        <taxon>Glonium</taxon>
    </lineage>
</organism>
<protein>
    <submittedName>
        <fullName evidence="4">Uncharacterized protein</fullName>
    </submittedName>
</protein>
<dbReference type="SUPFAM" id="SSF51735">
    <property type="entry name" value="NAD(P)-binding Rossmann-fold domains"/>
    <property type="match status" value="1"/>
</dbReference>
<reference evidence="4 5" key="1">
    <citation type="journal article" date="2016" name="Nat. Commun.">
        <title>Ectomycorrhizal ecology is imprinted in the genome of the dominant symbiotic fungus Cenococcum geophilum.</title>
        <authorList>
            <consortium name="DOE Joint Genome Institute"/>
            <person name="Peter M."/>
            <person name="Kohler A."/>
            <person name="Ohm R.A."/>
            <person name="Kuo A."/>
            <person name="Krutzmann J."/>
            <person name="Morin E."/>
            <person name="Arend M."/>
            <person name="Barry K.W."/>
            <person name="Binder M."/>
            <person name="Choi C."/>
            <person name="Clum A."/>
            <person name="Copeland A."/>
            <person name="Grisel N."/>
            <person name="Haridas S."/>
            <person name="Kipfer T."/>
            <person name="LaButti K."/>
            <person name="Lindquist E."/>
            <person name="Lipzen A."/>
            <person name="Maire R."/>
            <person name="Meier B."/>
            <person name="Mihaltcheva S."/>
            <person name="Molinier V."/>
            <person name="Murat C."/>
            <person name="Poggeler S."/>
            <person name="Quandt C.A."/>
            <person name="Sperisen C."/>
            <person name="Tritt A."/>
            <person name="Tisserant E."/>
            <person name="Crous P.W."/>
            <person name="Henrissat B."/>
            <person name="Nehls U."/>
            <person name="Egli S."/>
            <person name="Spatafora J.W."/>
            <person name="Grigoriev I.V."/>
            <person name="Martin F.M."/>
        </authorList>
    </citation>
    <scope>NUCLEOTIDE SEQUENCE [LARGE SCALE GENOMIC DNA]</scope>
    <source>
        <strain evidence="4 5">CBS 207.34</strain>
    </source>
</reference>
<accession>A0A8E2EUC8</accession>
<evidence type="ECO:0000256" key="2">
    <source>
        <dbReference type="ARBA" id="ARBA00006617"/>
    </source>
</evidence>
<evidence type="ECO:0000256" key="3">
    <source>
        <dbReference type="ARBA" id="ARBA00022787"/>
    </source>
</evidence>
<dbReference type="PANTHER" id="PTHR14097:SF7">
    <property type="entry name" value="OXIDOREDUCTASE HTATIP2"/>
    <property type="match status" value="1"/>
</dbReference>
<comment type="similarity">
    <text evidence="2">Belongs to the FMP52 family.</text>
</comment>
<dbReference type="Proteomes" id="UP000250140">
    <property type="component" value="Unassembled WGS sequence"/>
</dbReference>
<keyword evidence="3" id="KW-1000">Mitochondrion outer membrane</keyword>
<evidence type="ECO:0000313" key="5">
    <source>
        <dbReference type="Proteomes" id="UP000250140"/>
    </source>
</evidence>
<name>A0A8E2EUC8_9PEZI</name>
<gene>
    <name evidence="4" type="ORF">AOQ84DRAFT_246816</name>
</gene>
<evidence type="ECO:0000256" key="1">
    <source>
        <dbReference type="ARBA" id="ARBA00004450"/>
    </source>
</evidence>
<sequence length="108" mass="11005">MASAALAGSTGLVGSEILKTLLAHPSITSVHAYTRRDLPNPTSSPKLHPLQSTDVSTWPTLYPTTPTAPQLFLSALGTTRGAAGGFAAQRAIDHDLNVSLATAAKAGG</sequence>
<dbReference type="GO" id="GO:0051170">
    <property type="term" value="P:import into nucleus"/>
    <property type="evidence" value="ECO:0007669"/>
    <property type="project" value="TreeGrafter"/>
</dbReference>
<dbReference type="OrthoDB" id="430436at2759"/>
<proteinExistence type="inferred from homology"/>
<dbReference type="AlphaFoldDB" id="A0A8E2EUC8"/>